<evidence type="ECO:0000256" key="2">
    <source>
        <dbReference type="ARBA" id="ARBA00022629"/>
    </source>
</evidence>
<dbReference type="InterPro" id="IPR018484">
    <property type="entry name" value="FGGY_N"/>
</dbReference>
<keyword evidence="2" id="KW-0119">Carbohydrate metabolism</keyword>
<dbReference type="InterPro" id="IPR043129">
    <property type="entry name" value="ATPase_NBD"/>
</dbReference>
<keyword evidence="3" id="KW-0808">Transferase</keyword>
<evidence type="ECO:0000313" key="6">
    <source>
        <dbReference type="EMBL" id="MFD1049179.1"/>
    </source>
</evidence>
<keyword evidence="7" id="KW-1185">Reference proteome</keyword>
<reference evidence="7" key="1">
    <citation type="journal article" date="2019" name="Int. J. Syst. Evol. Microbiol.">
        <title>The Global Catalogue of Microorganisms (GCM) 10K type strain sequencing project: providing services to taxonomists for standard genome sequencing and annotation.</title>
        <authorList>
            <consortium name="The Broad Institute Genomics Platform"/>
            <consortium name="The Broad Institute Genome Sequencing Center for Infectious Disease"/>
            <person name="Wu L."/>
            <person name="Ma J."/>
        </authorList>
    </citation>
    <scope>NUCLEOTIDE SEQUENCE [LARGE SCALE GENOMIC DNA]</scope>
    <source>
        <strain evidence="7">JCM 31486</strain>
    </source>
</reference>
<sequence length="95" mass="10741">MVSTHRTAYPIHRPRPGWAEQDPMDWWNGCVAGIRNVLSRQSMAQVRSVGVVSQVNTHVFVDADRIPLAPAIIWQDQRCADVARELDARFTTADK</sequence>
<organism evidence="6 7">
    <name type="scientific">Kibdelosporangium lantanae</name>
    <dbReference type="NCBI Taxonomy" id="1497396"/>
    <lineage>
        <taxon>Bacteria</taxon>
        <taxon>Bacillati</taxon>
        <taxon>Actinomycetota</taxon>
        <taxon>Actinomycetes</taxon>
        <taxon>Pseudonocardiales</taxon>
        <taxon>Pseudonocardiaceae</taxon>
        <taxon>Kibdelosporangium</taxon>
    </lineage>
</organism>
<keyword evidence="4 6" id="KW-0418">Kinase</keyword>
<feature type="non-terminal residue" evidence="6">
    <location>
        <position position="95"/>
    </location>
</feature>
<dbReference type="EMBL" id="JBHTIS010002026">
    <property type="protein sequence ID" value="MFD1049179.1"/>
    <property type="molecule type" value="Genomic_DNA"/>
</dbReference>
<evidence type="ECO:0000256" key="1">
    <source>
        <dbReference type="ARBA" id="ARBA00009156"/>
    </source>
</evidence>
<proteinExistence type="inferred from homology"/>
<evidence type="ECO:0000256" key="4">
    <source>
        <dbReference type="ARBA" id="ARBA00022777"/>
    </source>
</evidence>
<name>A0ABW3MIY9_9PSEU</name>
<dbReference type="Gene3D" id="3.30.420.40">
    <property type="match status" value="1"/>
</dbReference>
<dbReference type="InterPro" id="IPR050406">
    <property type="entry name" value="FGGY_Carb_Kinase"/>
</dbReference>
<dbReference type="SUPFAM" id="SSF53067">
    <property type="entry name" value="Actin-like ATPase domain"/>
    <property type="match status" value="1"/>
</dbReference>
<comment type="caution">
    <text evidence="6">The sequence shown here is derived from an EMBL/GenBank/DDBJ whole genome shotgun (WGS) entry which is preliminary data.</text>
</comment>
<dbReference type="Proteomes" id="UP001597045">
    <property type="component" value="Unassembled WGS sequence"/>
</dbReference>
<evidence type="ECO:0000259" key="5">
    <source>
        <dbReference type="Pfam" id="PF00370"/>
    </source>
</evidence>
<evidence type="ECO:0000313" key="7">
    <source>
        <dbReference type="Proteomes" id="UP001597045"/>
    </source>
</evidence>
<dbReference type="PANTHER" id="PTHR43095:SF5">
    <property type="entry name" value="XYLULOSE KINASE"/>
    <property type="match status" value="1"/>
</dbReference>
<accession>A0ABW3MIY9</accession>
<feature type="domain" description="Carbohydrate kinase FGGY N-terminal" evidence="5">
    <location>
        <begin position="2"/>
        <end position="88"/>
    </location>
</feature>
<dbReference type="GO" id="GO:0016301">
    <property type="term" value="F:kinase activity"/>
    <property type="evidence" value="ECO:0007669"/>
    <property type="project" value="UniProtKB-KW"/>
</dbReference>
<dbReference type="PANTHER" id="PTHR43095">
    <property type="entry name" value="SUGAR KINASE"/>
    <property type="match status" value="1"/>
</dbReference>
<gene>
    <name evidence="6" type="ORF">ACFQ1S_28410</name>
</gene>
<keyword evidence="2" id="KW-0859">Xylose metabolism</keyword>
<comment type="similarity">
    <text evidence="1">Belongs to the FGGY kinase family.</text>
</comment>
<dbReference type="Pfam" id="PF00370">
    <property type="entry name" value="FGGY_N"/>
    <property type="match status" value="1"/>
</dbReference>
<protein>
    <submittedName>
        <fullName evidence="6">FGGY family carbohydrate kinase</fullName>
    </submittedName>
</protein>
<evidence type="ECO:0000256" key="3">
    <source>
        <dbReference type="ARBA" id="ARBA00022679"/>
    </source>
</evidence>